<dbReference type="STRING" id="57577.A0A2K3K2D9"/>
<dbReference type="Proteomes" id="UP000236291">
    <property type="component" value="Unassembled WGS sequence"/>
</dbReference>
<dbReference type="GO" id="GO:0003676">
    <property type="term" value="F:nucleic acid binding"/>
    <property type="evidence" value="ECO:0007669"/>
    <property type="project" value="InterPro"/>
</dbReference>
<gene>
    <name evidence="2" type="ORF">L195_g051946</name>
</gene>
<evidence type="ECO:0000313" key="2">
    <source>
        <dbReference type="EMBL" id="PNX60469.1"/>
    </source>
</evidence>
<organism evidence="2 3">
    <name type="scientific">Trifolium pratense</name>
    <name type="common">Red clover</name>
    <dbReference type="NCBI Taxonomy" id="57577"/>
    <lineage>
        <taxon>Eukaryota</taxon>
        <taxon>Viridiplantae</taxon>
        <taxon>Streptophyta</taxon>
        <taxon>Embryophyta</taxon>
        <taxon>Tracheophyta</taxon>
        <taxon>Spermatophyta</taxon>
        <taxon>Magnoliopsida</taxon>
        <taxon>eudicotyledons</taxon>
        <taxon>Gunneridae</taxon>
        <taxon>Pentapetalae</taxon>
        <taxon>rosids</taxon>
        <taxon>fabids</taxon>
        <taxon>Fabales</taxon>
        <taxon>Fabaceae</taxon>
        <taxon>Papilionoideae</taxon>
        <taxon>50 kb inversion clade</taxon>
        <taxon>NPAAA clade</taxon>
        <taxon>Hologalegina</taxon>
        <taxon>IRL clade</taxon>
        <taxon>Trifolieae</taxon>
        <taxon>Trifolium</taxon>
    </lineage>
</organism>
<dbReference type="PANTHER" id="PTHR46148:SF52">
    <property type="entry name" value="OS04G0603800 PROTEIN"/>
    <property type="match status" value="1"/>
</dbReference>
<accession>A0A2K3K2D9</accession>
<feature type="domain" description="Tf2-1-like SH3-like" evidence="1">
    <location>
        <begin position="84"/>
        <end position="148"/>
    </location>
</feature>
<sequence length="201" mass="23082">MAEYWYNTSFHTSAGMTPFIALYGRDPPAIVRYVAQTTDVPDVREQLLQRDAIIEQLRSNLLRAQQVMKHHADKKRKDVEFKVGDKVLVKLQPYRQHSAILRKNKKLSMRYFGPFNIIAKVGTIAYKLELPPTAKIHPVFHIAQLKQFKGNSEEPYIPLPLTTSEIGPTFHPNKVLDTRMIVQGSSQIPQVLIQWGNDSEF</sequence>
<reference evidence="2 3" key="2">
    <citation type="journal article" date="2017" name="Front. Plant Sci.">
        <title>Gene Classification and Mining of Molecular Markers Useful in Red Clover (Trifolium pratense) Breeding.</title>
        <authorList>
            <person name="Istvanek J."/>
            <person name="Dluhosova J."/>
            <person name="Dluhos P."/>
            <person name="Patkova L."/>
            <person name="Nedelnik J."/>
            <person name="Repkova J."/>
        </authorList>
    </citation>
    <scope>NUCLEOTIDE SEQUENCE [LARGE SCALE GENOMIC DNA]</scope>
    <source>
        <strain evidence="3">cv. Tatra</strain>
        <tissue evidence="2">Young leaves</tissue>
    </source>
</reference>
<dbReference type="Pfam" id="PF24626">
    <property type="entry name" value="SH3_Tf2-1"/>
    <property type="match status" value="1"/>
</dbReference>
<dbReference type="InterPro" id="IPR036397">
    <property type="entry name" value="RNaseH_sf"/>
</dbReference>
<dbReference type="InterPro" id="IPR056924">
    <property type="entry name" value="SH3_Tf2-1"/>
</dbReference>
<comment type="caution">
    <text evidence="2">The sequence shown here is derived from an EMBL/GenBank/DDBJ whole genome shotgun (WGS) entry which is preliminary data.</text>
</comment>
<dbReference type="AlphaFoldDB" id="A0A2K3K2D9"/>
<name>A0A2K3K2D9_TRIPR</name>
<protein>
    <recommendedName>
        <fullName evidence="1">Tf2-1-like SH3-like domain-containing protein</fullName>
    </recommendedName>
</protein>
<evidence type="ECO:0000259" key="1">
    <source>
        <dbReference type="Pfam" id="PF24626"/>
    </source>
</evidence>
<proteinExistence type="predicted"/>
<dbReference type="Gene3D" id="3.30.420.10">
    <property type="entry name" value="Ribonuclease H-like superfamily/Ribonuclease H"/>
    <property type="match status" value="1"/>
</dbReference>
<dbReference type="PANTHER" id="PTHR46148">
    <property type="entry name" value="CHROMO DOMAIN-CONTAINING PROTEIN"/>
    <property type="match status" value="1"/>
</dbReference>
<evidence type="ECO:0000313" key="3">
    <source>
        <dbReference type="Proteomes" id="UP000236291"/>
    </source>
</evidence>
<dbReference type="EMBL" id="ASHM01082858">
    <property type="protein sequence ID" value="PNX60469.1"/>
    <property type="molecule type" value="Genomic_DNA"/>
</dbReference>
<reference evidence="2 3" key="1">
    <citation type="journal article" date="2014" name="Am. J. Bot.">
        <title>Genome assembly and annotation for red clover (Trifolium pratense; Fabaceae).</title>
        <authorList>
            <person name="Istvanek J."/>
            <person name="Jaros M."/>
            <person name="Krenek A."/>
            <person name="Repkova J."/>
        </authorList>
    </citation>
    <scope>NUCLEOTIDE SEQUENCE [LARGE SCALE GENOMIC DNA]</scope>
    <source>
        <strain evidence="3">cv. Tatra</strain>
        <tissue evidence="2">Young leaves</tissue>
    </source>
</reference>
<dbReference type="ExpressionAtlas" id="A0A2K3K2D9">
    <property type="expression patterns" value="baseline"/>
</dbReference>